<feature type="binding site" evidence="10">
    <location>
        <position position="232"/>
    </location>
    <ligand>
        <name>a purine D-ribonucleoside</name>
        <dbReference type="ChEBI" id="CHEBI:142355"/>
    </ligand>
</feature>
<proteinExistence type="inferred from homology"/>
<evidence type="ECO:0000256" key="6">
    <source>
        <dbReference type="ARBA" id="ARBA00022676"/>
    </source>
</evidence>
<dbReference type="CDD" id="cd09009">
    <property type="entry name" value="PNP-EcPNPII_like"/>
    <property type="match status" value="1"/>
</dbReference>
<keyword evidence="13" id="KW-1185">Reference proteome</keyword>
<evidence type="ECO:0000256" key="8">
    <source>
        <dbReference type="ARBA" id="ARBA00031036"/>
    </source>
</evidence>
<keyword evidence="7 9" id="KW-0808">Transferase</keyword>
<feature type="binding site" evidence="10">
    <location>
        <position position="209"/>
    </location>
    <ligand>
        <name>phosphate</name>
        <dbReference type="ChEBI" id="CHEBI:43474"/>
    </ligand>
</feature>
<comment type="similarity">
    <text evidence="2 9">Belongs to the PNP/MTAP phosphorylase family.</text>
</comment>
<dbReference type="Pfam" id="PF01048">
    <property type="entry name" value="PNP_UDP_1"/>
    <property type="match status" value="1"/>
</dbReference>
<evidence type="ECO:0000256" key="3">
    <source>
        <dbReference type="ARBA" id="ARBA00011233"/>
    </source>
</evidence>
<dbReference type="Gene3D" id="3.40.50.1580">
    <property type="entry name" value="Nucleoside phosphorylase domain"/>
    <property type="match status" value="1"/>
</dbReference>
<feature type="binding site" evidence="10">
    <location>
        <position position="27"/>
    </location>
    <ligand>
        <name>phosphate</name>
        <dbReference type="ChEBI" id="CHEBI:43474"/>
    </ligand>
</feature>
<dbReference type="GO" id="GO:0009116">
    <property type="term" value="P:nucleoside metabolic process"/>
    <property type="evidence" value="ECO:0007669"/>
    <property type="project" value="InterPro"/>
</dbReference>
<evidence type="ECO:0000256" key="9">
    <source>
        <dbReference type="PIRNR" id="PIRNR000477"/>
    </source>
</evidence>
<evidence type="ECO:0000256" key="7">
    <source>
        <dbReference type="ARBA" id="ARBA00022679"/>
    </source>
</evidence>
<protein>
    <recommendedName>
        <fullName evidence="5 9">Purine nucleoside phosphorylase</fullName>
        <ecNumber evidence="4 9">2.4.2.1</ecNumber>
    </recommendedName>
    <alternativeName>
        <fullName evidence="8 9">Inosine-guanosine phosphorylase</fullName>
    </alternativeName>
</protein>
<feature type="binding site" evidence="10">
    <location>
        <position position="58"/>
    </location>
    <ligand>
        <name>phosphate</name>
        <dbReference type="ChEBI" id="CHEBI:43474"/>
    </ligand>
</feature>
<dbReference type="OrthoDB" id="1523230at2"/>
<dbReference type="AlphaFoldDB" id="A0A2S2D0J6"/>
<geneLocation type="plasmid" evidence="12 13">
    <name>unnamed3</name>
</geneLocation>
<accession>A0A2S2D0J6</accession>
<feature type="binding site" evidence="10">
    <location>
        <position position="110"/>
    </location>
    <ligand>
        <name>phosphate</name>
        <dbReference type="ChEBI" id="CHEBI:43474"/>
    </ligand>
</feature>
<evidence type="ECO:0000256" key="10">
    <source>
        <dbReference type="PIRSR" id="PIRSR000477-2"/>
    </source>
</evidence>
<gene>
    <name evidence="12" type="ORF">DEW08_28730</name>
</gene>
<comment type="function">
    <text evidence="9">The purine nucleoside phosphorylases catalyze the phosphorolytic breakdown of the N-glycosidic bond in the beta-(deoxy)ribonucleoside molecules, with the formation of the corresponding free purine bases and pentose-1-phosphate.</text>
</comment>
<dbReference type="PANTHER" id="PTHR11904">
    <property type="entry name" value="METHYLTHIOADENOSINE/PURINE NUCLEOSIDE PHOSPHORYLASE"/>
    <property type="match status" value="1"/>
</dbReference>
<evidence type="ECO:0000259" key="11">
    <source>
        <dbReference type="Pfam" id="PF01048"/>
    </source>
</evidence>
<dbReference type="GO" id="GO:0005737">
    <property type="term" value="C:cytoplasm"/>
    <property type="evidence" value="ECO:0007669"/>
    <property type="project" value="TreeGrafter"/>
</dbReference>
<evidence type="ECO:0000256" key="5">
    <source>
        <dbReference type="ARBA" id="ARBA00013834"/>
    </source>
</evidence>
<dbReference type="KEGG" id="azz:DEW08_28730"/>
<dbReference type="PANTHER" id="PTHR11904:SF9">
    <property type="entry name" value="PURINE NUCLEOSIDE PHOSPHORYLASE-RELATED"/>
    <property type="match status" value="1"/>
</dbReference>
<organism evidence="12 13">
    <name type="scientific">Azospirillum thermophilum</name>
    <dbReference type="NCBI Taxonomy" id="2202148"/>
    <lineage>
        <taxon>Bacteria</taxon>
        <taxon>Pseudomonadati</taxon>
        <taxon>Pseudomonadota</taxon>
        <taxon>Alphaproteobacteria</taxon>
        <taxon>Rhodospirillales</taxon>
        <taxon>Azospirillaceae</taxon>
        <taxon>Azospirillum</taxon>
    </lineage>
</organism>
<dbReference type="UniPathway" id="UPA00606"/>
<dbReference type="RefSeq" id="WP_109333840.1">
    <property type="nucleotide sequence ID" value="NZ_CP029358.1"/>
</dbReference>
<evidence type="ECO:0000313" key="13">
    <source>
        <dbReference type="Proteomes" id="UP000245629"/>
    </source>
</evidence>
<sequence length="282" mass="29098">MTAARAAAEILHRAAGHRPRVGIVLGSGLGAVADRAEDAVAIPYAELPGFPVPSVSGHAGRLVVGRIAGVEVAVMQGRVHAYEGNGFDALKTAVRALKLAGCEMLVLTCAAGSLRTEVGPGRLMMIADHINLLGANPLTGPNDDAFGPRFPSLTDAWDPALRRVMAGTAEMLGIDLAEGVYAAFPGPSFETPAEVRMIRGLGADAVGMSTVPECIIARHCGLRVAGCAVITNLGVGLGDGPVDHDQTLRAASAAAADLERLLVAFIERIKDLSLDEKDGARS</sequence>
<dbReference type="GO" id="GO:0004731">
    <property type="term" value="F:purine-nucleoside phosphorylase activity"/>
    <property type="evidence" value="ECO:0007669"/>
    <property type="project" value="UniProtKB-EC"/>
</dbReference>
<dbReference type="InterPro" id="IPR035994">
    <property type="entry name" value="Nucleoside_phosphorylase_sf"/>
</dbReference>
<evidence type="ECO:0000313" key="12">
    <source>
        <dbReference type="EMBL" id="AWK89987.1"/>
    </source>
</evidence>
<evidence type="ECO:0000256" key="2">
    <source>
        <dbReference type="ARBA" id="ARBA00006751"/>
    </source>
</evidence>
<keyword evidence="12" id="KW-0614">Plasmid</keyword>
<dbReference type="NCBIfam" id="TIGR01698">
    <property type="entry name" value="PUNP"/>
    <property type="match status" value="1"/>
</dbReference>
<name>A0A2S2D0J6_9PROT</name>
<dbReference type="Proteomes" id="UP000245629">
    <property type="component" value="Plasmid unnamed3"/>
</dbReference>
<dbReference type="InterPro" id="IPR011268">
    <property type="entry name" value="Purine_phosphorylase"/>
</dbReference>
<dbReference type="EC" id="2.4.2.1" evidence="4 9"/>
<dbReference type="SUPFAM" id="SSF53167">
    <property type="entry name" value="Purine and uridine phosphorylases"/>
    <property type="match status" value="1"/>
</dbReference>
<feature type="binding site" evidence="10">
    <location>
        <position position="190"/>
    </location>
    <ligand>
        <name>a purine D-ribonucleoside</name>
        <dbReference type="ChEBI" id="CHEBI:142355"/>
    </ligand>
</feature>
<feature type="binding site" evidence="10">
    <location>
        <begin position="78"/>
        <end position="80"/>
    </location>
    <ligand>
        <name>phosphate</name>
        <dbReference type="ChEBI" id="CHEBI:43474"/>
    </ligand>
</feature>
<comment type="subunit">
    <text evidence="3">Homotrimer.</text>
</comment>
<dbReference type="NCBIfam" id="NF006054">
    <property type="entry name" value="PRK08202.1"/>
    <property type="match status" value="1"/>
</dbReference>
<reference evidence="13" key="1">
    <citation type="submission" date="2018-05" db="EMBL/GenBank/DDBJ databases">
        <title>Azospirillum thermophila sp. nov., a novel isolated from hot spring.</title>
        <authorList>
            <person name="Zhao Z."/>
        </authorList>
    </citation>
    <scope>NUCLEOTIDE SEQUENCE [LARGE SCALE GENOMIC DNA]</scope>
    <source>
        <strain evidence="13">CFH 70021</strain>
        <plasmid evidence="13">unnamed3</plasmid>
    </source>
</reference>
<comment type="pathway">
    <text evidence="1 9">Purine metabolism; purine nucleoside salvage.</text>
</comment>
<feature type="domain" description="Nucleoside phosphorylase" evidence="11">
    <location>
        <begin position="20"/>
        <end position="267"/>
    </location>
</feature>
<keyword evidence="6 9" id="KW-0328">Glycosyltransferase</keyword>
<evidence type="ECO:0000256" key="4">
    <source>
        <dbReference type="ARBA" id="ARBA00011886"/>
    </source>
</evidence>
<dbReference type="InterPro" id="IPR000845">
    <property type="entry name" value="Nucleoside_phosphorylase_d"/>
</dbReference>
<evidence type="ECO:0000256" key="1">
    <source>
        <dbReference type="ARBA" id="ARBA00005058"/>
    </source>
</evidence>
<dbReference type="EMBL" id="CP029358">
    <property type="protein sequence ID" value="AWK89987.1"/>
    <property type="molecule type" value="Genomic_DNA"/>
</dbReference>
<dbReference type="PIRSF" id="PIRSF000477">
    <property type="entry name" value="PurNPase"/>
    <property type="match status" value="1"/>
</dbReference>
<dbReference type="InterPro" id="IPR011269">
    <property type="entry name" value="PUNP"/>
</dbReference>
<dbReference type="NCBIfam" id="TIGR01697">
    <property type="entry name" value="PNPH-PUNA-XAPA"/>
    <property type="match status" value="1"/>
</dbReference>